<keyword evidence="3" id="KW-1185">Reference proteome</keyword>
<reference evidence="2 3" key="1">
    <citation type="journal article" date="2013" name="PLoS Genet.">
        <title>A gene transfer agent and a dynamic repertoire of secretion systems hold the keys to the explosive radiation of the emerging pathogen Bartonella.</title>
        <authorList>
            <person name="Guy L."/>
            <person name="Nystedt B."/>
            <person name="Toft C."/>
            <person name="Zaremba-Niedzwiedzka K."/>
            <person name="Berglund E.C."/>
            <person name="Granberg F."/>
            <person name="Naslund K."/>
            <person name="Eriksson A.S."/>
            <person name="Andersson S.G."/>
        </authorList>
    </citation>
    <scope>NUCLEOTIDE SEQUENCE [LARGE SCALE GENOMIC DNA]</scope>
    <source>
        <strain evidence="3">m07a</strain>
    </source>
</reference>
<feature type="region of interest" description="Disordered" evidence="1">
    <location>
        <begin position="1"/>
        <end position="37"/>
    </location>
</feature>
<name>N6UK74_9HYPH</name>
<sequence length="255" mass="28450">MHSTLLLHPIHKPSRLLTTPNIPPPHKLPHQYSQPVTHTQALLSTHTSLTYTTPHTFSTPTLHILPLTRISPPLPYSRLQYLPHTNPQGPHNLSPTPHRSSRPSLSPQHKLPYHPTTSLLPPTPPSTLLHLHITHLHNAPYLLHPHAPYPRSPMHTLPLFPILAFNILPRTLTQQSPHNLPPTPYPQPALLYQHPAQTSLPAHLTHQPAPTNALKLSSLTCPQALLAFTPRTSLPCSTMHSIPFPFSLIPQQMLS</sequence>
<accession>N6UK74</accession>
<dbReference type="PATRIC" id="fig|1094496.3.peg.1267"/>
<evidence type="ECO:0000313" key="2">
    <source>
        <dbReference type="EMBL" id="ENN90603.1"/>
    </source>
</evidence>
<dbReference type="HOGENOM" id="CLU_1088444_0_0_5"/>
<protein>
    <submittedName>
        <fullName evidence="2">Uncharacterized protein</fullName>
    </submittedName>
</protein>
<dbReference type="Proteomes" id="UP000014242">
    <property type="component" value="Unassembled WGS sequence"/>
</dbReference>
<feature type="region of interest" description="Disordered" evidence="1">
    <location>
        <begin position="78"/>
        <end position="122"/>
    </location>
</feature>
<evidence type="ECO:0000256" key="1">
    <source>
        <dbReference type="SAM" id="MobiDB-lite"/>
    </source>
</evidence>
<feature type="compositionally biased region" description="Polar residues" evidence="1">
    <location>
        <begin position="83"/>
        <end position="107"/>
    </location>
</feature>
<gene>
    <name evidence="2" type="ORF">m07a_12170</name>
</gene>
<comment type="caution">
    <text evidence="2">The sequence shown here is derived from an EMBL/GenBank/DDBJ whole genome shotgun (WGS) entry which is preliminary data.</text>
</comment>
<evidence type="ECO:0000313" key="3">
    <source>
        <dbReference type="Proteomes" id="UP000014242"/>
    </source>
</evidence>
<dbReference type="AlphaFoldDB" id="N6UK74"/>
<dbReference type="EMBL" id="AGWC01000009">
    <property type="protein sequence ID" value="ENN90603.1"/>
    <property type="molecule type" value="Genomic_DNA"/>
</dbReference>
<organism evidence="2 3">
    <name type="scientific">Bartonella schoenbuchensis m07a</name>
    <dbReference type="NCBI Taxonomy" id="1094496"/>
    <lineage>
        <taxon>Bacteria</taxon>
        <taxon>Pseudomonadati</taxon>
        <taxon>Pseudomonadota</taxon>
        <taxon>Alphaproteobacteria</taxon>
        <taxon>Hyphomicrobiales</taxon>
        <taxon>Bartonellaceae</taxon>
        <taxon>Bartonella</taxon>
    </lineage>
</organism>
<proteinExistence type="predicted"/>